<dbReference type="Pfam" id="PF01663">
    <property type="entry name" value="Phosphodiest"/>
    <property type="match status" value="1"/>
</dbReference>
<keyword evidence="2" id="KW-0812">Transmembrane</keyword>
<dbReference type="InterPro" id="IPR017850">
    <property type="entry name" value="Alkaline_phosphatase_core_sf"/>
</dbReference>
<dbReference type="OrthoDB" id="415411at2759"/>
<dbReference type="EMBL" id="VIIS01000386">
    <property type="protein sequence ID" value="KAF0309605.1"/>
    <property type="molecule type" value="Genomic_DNA"/>
</dbReference>
<comment type="caution">
    <text evidence="3">The sequence shown here is derived from an EMBL/GenBank/DDBJ whole genome shotgun (WGS) entry which is preliminary data.</text>
</comment>
<evidence type="ECO:0000313" key="4">
    <source>
        <dbReference type="Proteomes" id="UP000440578"/>
    </source>
</evidence>
<dbReference type="SUPFAM" id="SSF53649">
    <property type="entry name" value="Alkaline phosphatase-like"/>
    <property type="match status" value="1"/>
</dbReference>
<dbReference type="GO" id="GO:0016787">
    <property type="term" value="F:hydrolase activity"/>
    <property type="evidence" value="ECO:0007669"/>
    <property type="project" value="UniProtKB-ARBA"/>
</dbReference>
<keyword evidence="2" id="KW-1133">Transmembrane helix</keyword>
<keyword evidence="2" id="KW-0472">Membrane</keyword>
<feature type="transmembrane region" description="Helical" evidence="2">
    <location>
        <begin position="37"/>
        <end position="59"/>
    </location>
</feature>
<sequence>MAQVRQRRGDREPSPAPAPAPAAPEPRRPAGDWLSRLPSSIVLVVLVVVLLAMAVYVWFKIGHPPPKLLVVSLGGLRHDYLSRLPAEQLPFFTQLVRYGAHAEWLNPTFPSDGVATRASLFTGVFPEKNGVFGPHVLDRELGELRLDGPAGHSAEDAAWWGGAVPFWNSAVRQWRRTAVAGLESACTPLDAFETTFCLPPFPAEKLADTLTEILDRLLQPENPYGIGIVHTDALRKAAEEHGPTSEALFDELRAIDRRLQQLDRQLTGRQARDSVNLVVVSDGGLTDTAQLQTVPVDELLPAEAAVTLAGDGGAVLGYMATEHAQQAARIAAEHPGVRAHLRGSLPARLRLAHPQREPDLLLVAEPGYYLENERPLAVQAAGGYDDTTGAAPDMRGVLLGRGPSFRAGATVQQANAVDVYPLLAALSHVIPEPHSGQLSNVDGLLDW</sequence>
<evidence type="ECO:0000313" key="3">
    <source>
        <dbReference type="EMBL" id="KAF0309605.1"/>
    </source>
</evidence>
<feature type="compositionally biased region" description="Pro residues" evidence="1">
    <location>
        <begin position="14"/>
        <end position="24"/>
    </location>
</feature>
<evidence type="ECO:0000256" key="1">
    <source>
        <dbReference type="SAM" id="MobiDB-lite"/>
    </source>
</evidence>
<dbReference type="AlphaFoldDB" id="A0A6A4WS40"/>
<reference evidence="3 4" key="1">
    <citation type="submission" date="2019-07" db="EMBL/GenBank/DDBJ databases">
        <title>Draft genome assembly of a fouling barnacle, Amphibalanus amphitrite (Darwin, 1854): The first reference genome for Thecostraca.</title>
        <authorList>
            <person name="Kim W."/>
        </authorList>
    </citation>
    <scope>NUCLEOTIDE SEQUENCE [LARGE SCALE GENOMIC DNA]</scope>
    <source>
        <strain evidence="3">SNU_AA5</strain>
        <tissue evidence="3">Soma without cirri and trophi</tissue>
    </source>
</reference>
<organism evidence="3 4">
    <name type="scientific">Amphibalanus amphitrite</name>
    <name type="common">Striped barnacle</name>
    <name type="synonym">Balanus amphitrite</name>
    <dbReference type="NCBI Taxonomy" id="1232801"/>
    <lineage>
        <taxon>Eukaryota</taxon>
        <taxon>Metazoa</taxon>
        <taxon>Ecdysozoa</taxon>
        <taxon>Arthropoda</taxon>
        <taxon>Crustacea</taxon>
        <taxon>Multicrustacea</taxon>
        <taxon>Cirripedia</taxon>
        <taxon>Thoracica</taxon>
        <taxon>Thoracicalcarea</taxon>
        <taxon>Balanomorpha</taxon>
        <taxon>Balanoidea</taxon>
        <taxon>Balanidae</taxon>
        <taxon>Amphibalaninae</taxon>
        <taxon>Amphibalanus</taxon>
    </lineage>
</organism>
<feature type="region of interest" description="Disordered" evidence="1">
    <location>
        <begin position="1"/>
        <end position="28"/>
    </location>
</feature>
<gene>
    <name evidence="3" type="primary">enpp4_0</name>
    <name evidence="3" type="ORF">FJT64_019282</name>
</gene>
<proteinExistence type="predicted"/>
<keyword evidence="4" id="KW-1185">Reference proteome</keyword>
<dbReference type="PANTHER" id="PTHR10151:SF120">
    <property type="entry name" value="BIS(5'-ADENOSYL)-TRIPHOSPHATASE"/>
    <property type="match status" value="1"/>
</dbReference>
<dbReference type="InterPro" id="IPR002591">
    <property type="entry name" value="Phosphodiest/P_Trfase"/>
</dbReference>
<dbReference type="Gene3D" id="3.40.720.10">
    <property type="entry name" value="Alkaline Phosphatase, subunit A"/>
    <property type="match status" value="1"/>
</dbReference>
<dbReference type="Proteomes" id="UP000440578">
    <property type="component" value="Unassembled WGS sequence"/>
</dbReference>
<dbReference type="PANTHER" id="PTHR10151">
    <property type="entry name" value="ECTONUCLEOTIDE PYROPHOSPHATASE/PHOSPHODIESTERASE"/>
    <property type="match status" value="1"/>
</dbReference>
<protein>
    <submittedName>
        <fullName evidence="3">Bis(5'-adenosyl)-triphosphatase enpp4</fullName>
    </submittedName>
</protein>
<evidence type="ECO:0000256" key="2">
    <source>
        <dbReference type="SAM" id="Phobius"/>
    </source>
</evidence>
<name>A0A6A4WS40_AMPAM</name>
<accession>A0A6A4WS40</accession>